<accession>A0ABU1BP95</accession>
<reference evidence="3 4" key="1">
    <citation type="submission" date="2023-08" db="EMBL/GenBank/DDBJ databases">
        <title>Oxalobacteraceae gen .nov., isolated from river sludge outside the plant.</title>
        <authorList>
            <person name="Zhao S.Y."/>
        </authorList>
    </citation>
    <scope>NUCLEOTIDE SEQUENCE [LARGE SCALE GENOMIC DNA]</scope>
    <source>
        <strain evidence="3 4">R-40</strain>
    </source>
</reference>
<evidence type="ECO:0000313" key="3">
    <source>
        <dbReference type="EMBL" id="MDQ9170742.1"/>
    </source>
</evidence>
<dbReference type="Proteomes" id="UP001225596">
    <property type="component" value="Unassembled WGS sequence"/>
</dbReference>
<dbReference type="Gene3D" id="3.30.1340.30">
    <property type="match status" value="1"/>
</dbReference>
<keyword evidence="4" id="KW-1185">Reference proteome</keyword>
<sequence length="114" mass="11362">MKTNNLIAVLLAASFLAACAGTGGQSGKGDTKGATAAAKPAEALTGDALITANVKSALAADPELANAKITVSTTDGNVTLKGEIKTLALRRKAESIVKSVPNVKSLNNQTVVTG</sequence>
<protein>
    <submittedName>
        <fullName evidence="3">BON domain-containing protein</fullName>
    </submittedName>
</protein>
<proteinExistence type="predicted"/>
<dbReference type="PANTHER" id="PTHR34606:SF15">
    <property type="entry name" value="BON DOMAIN-CONTAINING PROTEIN"/>
    <property type="match status" value="1"/>
</dbReference>
<dbReference type="RefSeq" id="WP_338436680.1">
    <property type="nucleotide sequence ID" value="NZ_JAUYVH010000005.1"/>
</dbReference>
<evidence type="ECO:0000259" key="2">
    <source>
        <dbReference type="PROSITE" id="PS50914"/>
    </source>
</evidence>
<name>A0ABU1BP95_9BURK</name>
<dbReference type="InterPro" id="IPR014004">
    <property type="entry name" value="Transpt-assoc_nodulatn_dom_bac"/>
</dbReference>
<dbReference type="EMBL" id="JAUYVH010000005">
    <property type="protein sequence ID" value="MDQ9170742.1"/>
    <property type="molecule type" value="Genomic_DNA"/>
</dbReference>
<dbReference type="PROSITE" id="PS51257">
    <property type="entry name" value="PROKAR_LIPOPROTEIN"/>
    <property type="match status" value="1"/>
</dbReference>
<dbReference type="PROSITE" id="PS50914">
    <property type="entry name" value="BON"/>
    <property type="match status" value="1"/>
</dbReference>
<feature type="domain" description="BON" evidence="2">
    <location>
        <begin position="46"/>
        <end position="114"/>
    </location>
</feature>
<dbReference type="Pfam" id="PF04972">
    <property type="entry name" value="BON"/>
    <property type="match status" value="1"/>
</dbReference>
<evidence type="ECO:0000313" key="4">
    <source>
        <dbReference type="Proteomes" id="UP001225596"/>
    </source>
</evidence>
<evidence type="ECO:0000256" key="1">
    <source>
        <dbReference type="SAM" id="SignalP"/>
    </source>
</evidence>
<dbReference type="SMART" id="SM00749">
    <property type="entry name" value="BON"/>
    <property type="match status" value="1"/>
</dbReference>
<dbReference type="PANTHER" id="PTHR34606">
    <property type="entry name" value="BON DOMAIN-CONTAINING PROTEIN"/>
    <property type="match status" value="1"/>
</dbReference>
<dbReference type="InterPro" id="IPR007055">
    <property type="entry name" value="BON_dom"/>
</dbReference>
<keyword evidence="1" id="KW-0732">Signal</keyword>
<comment type="caution">
    <text evidence="3">The sequence shown here is derived from an EMBL/GenBank/DDBJ whole genome shotgun (WGS) entry which is preliminary data.</text>
</comment>
<gene>
    <name evidence="3" type="ORF">Q8A64_10010</name>
</gene>
<feature type="chain" id="PRO_5045055986" evidence="1">
    <location>
        <begin position="21"/>
        <end position="114"/>
    </location>
</feature>
<dbReference type="InterPro" id="IPR051686">
    <property type="entry name" value="Lipoprotein_DolP"/>
</dbReference>
<feature type="signal peptide" evidence="1">
    <location>
        <begin position="1"/>
        <end position="20"/>
    </location>
</feature>
<organism evidence="3 4">
    <name type="scientific">Keguizhuia sedimenti</name>
    <dbReference type="NCBI Taxonomy" id="3064264"/>
    <lineage>
        <taxon>Bacteria</taxon>
        <taxon>Pseudomonadati</taxon>
        <taxon>Pseudomonadota</taxon>
        <taxon>Betaproteobacteria</taxon>
        <taxon>Burkholderiales</taxon>
        <taxon>Oxalobacteraceae</taxon>
        <taxon>Keguizhuia</taxon>
    </lineage>
</organism>